<dbReference type="Gene3D" id="1.20.1250.20">
    <property type="entry name" value="MFS general substrate transporter like domains"/>
    <property type="match status" value="1"/>
</dbReference>
<evidence type="ECO:0000313" key="9">
    <source>
        <dbReference type="Proteomes" id="UP000301309"/>
    </source>
</evidence>
<dbReference type="GO" id="GO:0022857">
    <property type="term" value="F:transmembrane transporter activity"/>
    <property type="evidence" value="ECO:0007669"/>
    <property type="project" value="InterPro"/>
</dbReference>
<sequence length="445" mass="47798">MSTDDVLQSRPAPSATLPVGAAFADMTLGASHVKIGIALFVAFAIESWEMLTLTYVSADIERDLGISTSQLGLVISALFLGMIPGALVWGSIADRIGRRRTCMYSFAGYGVLTLAGSMMPNYELLMTTRLLSGFAFAGVFTITFPYFEEMLPVRNRGRASVFLASGWPFGVLCAVGTAALVGAHGWRWVVAVSAGASLWMLVVRRWVPESPYWLAQQGRSDEAHEVLARLGVTGLDRRATLTVPDLRPGSLTTMLRGSLKRVTIIQTTVNFLFSWGYWGLQTWLPTLLADRGLSASSSLGFVAISAVFMIPGYVSASVLTGRFGRKKVFIVYVAAAALGGFYFASAGSLTELYAGSFLLSFFSLGAWGVWDTWMGELYPSPVRGMGYSLGVFGQRVANTVAPSLVGFLLAHAGGFSTTVVFIDLFLVATALLGLTLPETEGKELE</sequence>
<feature type="domain" description="Major facilitator superfamily (MFS) profile" evidence="7">
    <location>
        <begin position="35"/>
        <end position="440"/>
    </location>
</feature>
<evidence type="ECO:0000256" key="6">
    <source>
        <dbReference type="SAM" id="Phobius"/>
    </source>
</evidence>
<evidence type="ECO:0000256" key="4">
    <source>
        <dbReference type="ARBA" id="ARBA00022989"/>
    </source>
</evidence>
<accession>A0A4D4KUG1</accession>
<feature type="transmembrane region" description="Helical" evidence="6">
    <location>
        <begin position="186"/>
        <end position="203"/>
    </location>
</feature>
<keyword evidence="4 6" id="KW-1133">Transmembrane helix</keyword>
<evidence type="ECO:0000256" key="2">
    <source>
        <dbReference type="ARBA" id="ARBA00022448"/>
    </source>
</evidence>
<dbReference type="InterPro" id="IPR036259">
    <property type="entry name" value="MFS_trans_sf"/>
</dbReference>
<evidence type="ECO:0000259" key="7">
    <source>
        <dbReference type="PROSITE" id="PS50850"/>
    </source>
</evidence>
<organism evidence="8 9">
    <name type="scientific">Streptomyces violaceusniger</name>
    <dbReference type="NCBI Taxonomy" id="68280"/>
    <lineage>
        <taxon>Bacteria</taxon>
        <taxon>Bacillati</taxon>
        <taxon>Actinomycetota</taxon>
        <taxon>Actinomycetes</taxon>
        <taxon>Kitasatosporales</taxon>
        <taxon>Streptomycetaceae</taxon>
        <taxon>Streptomyces</taxon>
        <taxon>Streptomyces violaceusniger group</taxon>
    </lineage>
</organism>
<reference evidence="8 9" key="1">
    <citation type="journal article" date="2020" name="Int. J. Syst. Evol. Microbiol.">
        <title>Reclassification of Streptomyces castelarensis and Streptomyces sporoclivatus as later heterotypic synonyms of Streptomyces antimycoticus.</title>
        <authorList>
            <person name="Komaki H."/>
            <person name="Tamura T."/>
        </authorList>
    </citation>
    <scope>NUCLEOTIDE SEQUENCE [LARGE SCALE GENOMIC DNA]</scope>
    <source>
        <strain evidence="8 9">NBRC 13459</strain>
    </source>
</reference>
<protein>
    <submittedName>
        <fullName evidence="8">MFS transporter</fullName>
    </submittedName>
</protein>
<feature type="transmembrane region" description="Helical" evidence="6">
    <location>
        <begin position="328"/>
        <end position="346"/>
    </location>
</feature>
<feature type="transmembrane region" description="Helical" evidence="6">
    <location>
        <begin position="130"/>
        <end position="147"/>
    </location>
</feature>
<dbReference type="PANTHER" id="PTHR23511:SF34">
    <property type="entry name" value="SYNAPTIC VESICLE GLYCOPROTEIN 2"/>
    <property type="match status" value="1"/>
</dbReference>
<feature type="transmembrane region" description="Helical" evidence="6">
    <location>
        <begin position="101"/>
        <end position="118"/>
    </location>
</feature>
<keyword evidence="2" id="KW-0813">Transport</keyword>
<feature type="transmembrane region" description="Helical" evidence="6">
    <location>
        <begin position="70"/>
        <end position="89"/>
    </location>
</feature>
<dbReference type="EMBL" id="BJHW01000001">
    <property type="protein sequence ID" value="GDY49483.1"/>
    <property type="molecule type" value="Genomic_DNA"/>
</dbReference>
<dbReference type="SUPFAM" id="SSF103473">
    <property type="entry name" value="MFS general substrate transporter"/>
    <property type="match status" value="1"/>
</dbReference>
<dbReference type="Proteomes" id="UP000301309">
    <property type="component" value="Unassembled WGS sequence"/>
</dbReference>
<keyword evidence="5 6" id="KW-0472">Membrane</keyword>
<dbReference type="CDD" id="cd17316">
    <property type="entry name" value="MFS_SV2_like"/>
    <property type="match status" value="1"/>
</dbReference>
<evidence type="ECO:0000313" key="8">
    <source>
        <dbReference type="EMBL" id="GDY49483.1"/>
    </source>
</evidence>
<dbReference type="PANTHER" id="PTHR23511">
    <property type="entry name" value="SYNAPTIC VESICLE GLYCOPROTEIN 2"/>
    <property type="match status" value="1"/>
</dbReference>
<dbReference type="InterPro" id="IPR005828">
    <property type="entry name" value="MFS_sugar_transport-like"/>
</dbReference>
<gene>
    <name evidence="8" type="ORF">SVIO_001060</name>
</gene>
<dbReference type="PROSITE" id="PS50850">
    <property type="entry name" value="MFS"/>
    <property type="match status" value="1"/>
</dbReference>
<evidence type="ECO:0000256" key="5">
    <source>
        <dbReference type="ARBA" id="ARBA00023136"/>
    </source>
</evidence>
<evidence type="ECO:0000256" key="1">
    <source>
        <dbReference type="ARBA" id="ARBA00004651"/>
    </source>
</evidence>
<comment type="caution">
    <text evidence="8">The sequence shown here is derived from an EMBL/GenBank/DDBJ whole genome shotgun (WGS) entry which is preliminary data.</text>
</comment>
<evidence type="ECO:0000256" key="3">
    <source>
        <dbReference type="ARBA" id="ARBA00022692"/>
    </source>
</evidence>
<dbReference type="Pfam" id="PF00083">
    <property type="entry name" value="Sugar_tr"/>
    <property type="match status" value="1"/>
</dbReference>
<feature type="transmembrane region" description="Helical" evidence="6">
    <location>
        <begin position="298"/>
        <end position="316"/>
    </location>
</feature>
<feature type="transmembrane region" description="Helical" evidence="6">
    <location>
        <begin position="262"/>
        <end position="278"/>
    </location>
</feature>
<comment type="subcellular location">
    <subcellularLocation>
        <location evidence="1">Cell membrane</location>
        <topology evidence="1">Multi-pass membrane protein</topology>
    </subcellularLocation>
</comment>
<dbReference type="AlphaFoldDB" id="A0A4D4KUG1"/>
<feature type="transmembrane region" description="Helical" evidence="6">
    <location>
        <begin position="35"/>
        <end position="58"/>
    </location>
</feature>
<dbReference type="RefSeq" id="WP_137975699.1">
    <property type="nucleotide sequence ID" value="NZ_BAAASO010000077.1"/>
</dbReference>
<dbReference type="OrthoDB" id="9109650at2"/>
<keyword evidence="3 6" id="KW-0812">Transmembrane</keyword>
<dbReference type="GO" id="GO:0005886">
    <property type="term" value="C:plasma membrane"/>
    <property type="evidence" value="ECO:0007669"/>
    <property type="project" value="UniProtKB-SubCell"/>
</dbReference>
<feature type="transmembrane region" description="Helical" evidence="6">
    <location>
        <begin position="159"/>
        <end position="180"/>
    </location>
</feature>
<proteinExistence type="predicted"/>
<feature type="transmembrane region" description="Helical" evidence="6">
    <location>
        <begin position="415"/>
        <end position="436"/>
    </location>
</feature>
<name>A0A4D4KUG1_STRVO</name>
<keyword evidence="9" id="KW-1185">Reference proteome</keyword>
<dbReference type="InterPro" id="IPR020846">
    <property type="entry name" value="MFS_dom"/>
</dbReference>